<evidence type="ECO:0000256" key="3">
    <source>
        <dbReference type="ARBA" id="ARBA00022475"/>
    </source>
</evidence>
<proteinExistence type="inferred from homology"/>
<feature type="transmembrane region" description="Helical" evidence="14">
    <location>
        <begin position="31"/>
        <end position="52"/>
    </location>
</feature>
<gene>
    <name evidence="16" type="ORF">C0J50_2211</name>
</gene>
<dbReference type="PANTHER" id="PTHR24231:SF17">
    <property type="entry name" value="P2Y PURINOCEPTOR 2"/>
    <property type="match status" value="1"/>
</dbReference>
<reference evidence="16" key="1">
    <citation type="submission" date="2018-07" db="EMBL/GenBank/DDBJ databases">
        <title>Comparative genomics of catfishes provides insights into carnivory and benthic adaptation.</title>
        <authorList>
            <person name="Zhang Y."/>
            <person name="Wang D."/>
            <person name="Peng Z."/>
            <person name="Zheng S."/>
            <person name="Shao F."/>
            <person name="Tao W."/>
        </authorList>
    </citation>
    <scope>NUCLEOTIDE SEQUENCE</scope>
    <source>
        <strain evidence="16">Chongqing</strain>
    </source>
</reference>
<accession>A0AAD5FUI7</accession>
<keyword evidence="4 13" id="KW-0812">Transmembrane</keyword>
<dbReference type="GO" id="GO:0002250">
    <property type="term" value="P:adaptive immune response"/>
    <property type="evidence" value="ECO:0007669"/>
    <property type="project" value="UniProtKB-KW"/>
</dbReference>
<dbReference type="EMBL" id="MU533908">
    <property type="protein sequence ID" value="KAI5629710.1"/>
    <property type="molecule type" value="Genomic_DNA"/>
</dbReference>
<keyword evidence="6 14" id="KW-1133">Transmembrane helix</keyword>
<dbReference type="PROSITE" id="PS00237">
    <property type="entry name" value="G_PROTEIN_RECEP_F1_1"/>
    <property type="match status" value="2"/>
</dbReference>
<feature type="transmembrane region" description="Helical" evidence="14">
    <location>
        <begin position="370"/>
        <end position="392"/>
    </location>
</feature>
<evidence type="ECO:0000259" key="15">
    <source>
        <dbReference type="PROSITE" id="PS50262"/>
    </source>
</evidence>
<evidence type="ECO:0000256" key="5">
    <source>
        <dbReference type="ARBA" id="ARBA00022859"/>
    </source>
</evidence>
<comment type="caution">
    <text evidence="16">The sequence shown here is derived from an EMBL/GenBank/DDBJ whole genome shotgun (WGS) entry which is preliminary data.</text>
</comment>
<dbReference type="InterPro" id="IPR000276">
    <property type="entry name" value="GPCR_Rhodpsn"/>
</dbReference>
<evidence type="ECO:0000313" key="17">
    <source>
        <dbReference type="Proteomes" id="UP001205998"/>
    </source>
</evidence>
<feature type="transmembrane region" description="Helical" evidence="14">
    <location>
        <begin position="146"/>
        <end position="164"/>
    </location>
</feature>
<evidence type="ECO:0000256" key="1">
    <source>
        <dbReference type="ARBA" id="ARBA00004651"/>
    </source>
</evidence>
<evidence type="ECO:0000256" key="7">
    <source>
        <dbReference type="ARBA" id="ARBA00023040"/>
    </source>
</evidence>
<dbReference type="PANTHER" id="PTHR24231">
    <property type="entry name" value="PURINOCEPTOR-RELATED G-PROTEIN COUPLED RECEPTOR"/>
    <property type="match status" value="1"/>
</dbReference>
<dbReference type="SUPFAM" id="SSF81321">
    <property type="entry name" value="Family A G protein-coupled receptor-like"/>
    <property type="match status" value="2"/>
</dbReference>
<evidence type="ECO:0000313" key="16">
    <source>
        <dbReference type="EMBL" id="KAI5629710.1"/>
    </source>
</evidence>
<dbReference type="PROSITE" id="PS50262">
    <property type="entry name" value="G_PROTEIN_RECEP_F1_2"/>
    <property type="match status" value="2"/>
</dbReference>
<feature type="domain" description="G-protein coupled receptors family 1 profile" evidence="15">
    <location>
        <begin position="351"/>
        <end position="604"/>
    </location>
</feature>
<keyword evidence="7 13" id="KW-0297">G-protein coupled receptor</keyword>
<feature type="transmembrane region" description="Helical" evidence="14">
    <location>
        <begin position="451"/>
        <end position="474"/>
    </location>
</feature>
<evidence type="ECO:0000256" key="8">
    <source>
        <dbReference type="ARBA" id="ARBA00023130"/>
    </source>
</evidence>
<feature type="transmembrane region" description="Helical" evidence="14">
    <location>
        <begin position="64"/>
        <end position="86"/>
    </location>
</feature>
<evidence type="ECO:0000256" key="6">
    <source>
        <dbReference type="ARBA" id="ARBA00022989"/>
    </source>
</evidence>
<dbReference type="Gene3D" id="1.20.1070.10">
    <property type="entry name" value="Rhodopsin 7-helix transmembrane proteins"/>
    <property type="match status" value="2"/>
</dbReference>
<evidence type="ECO:0000256" key="14">
    <source>
        <dbReference type="SAM" id="Phobius"/>
    </source>
</evidence>
<feature type="transmembrane region" description="Helical" evidence="14">
    <location>
        <begin position="542"/>
        <end position="561"/>
    </location>
</feature>
<feature type="transmembrane region" description="Helical" evidence="14">
    <location>
        <begin position="412"/>
        <end position="430"/>
    </location>
</feature>
<dbReference type="InterPro" id="IPR017452">
    <property type="entry name" value="GPCR_Rhodpsn_7TM"/>
</dbReference>
<keyword evidence="10" id="KW-1015">Disulfide bond</keyword>
<evidence type="ECO:0000256" key="4">
    <source>
        <dbReference type="ARBA" id="ARBA00022692"/>
    </source>
</evidence>
<feature type="transmembrane region" description="Helical" evidence="14">
    <location>
        <begin position="339"/>
        <end position="363"/>
    </location>
</feature>
<sequence>MAAQNVTRFTNSTSQYDCKFNEDFKYILLPVSYGLVFLIGLILNITALYSILFRIKHWSPNTIYMINLTVCDTLYILTLPFLIYYYADKNDWPFTEVFCKIIRFLFYTNLYGSILFLSCISIHRFLGICHPVRSMQWVNARRARYVSVLVWVIVLTFQAPVLYFSRTTHQVCHDTTSQALFNYFMVYSSVISVILFVIPFALVLVCNGLMVRKLLETTTIGGATSQRSKQKSVKMIVIVLLVFILCFLPFHLTRSLYYSFRYFKVNCTLLEGSNVAYKVMRPLASVNSCFDPILYFMAGQGFRQSVSKKLKQLSCIKMENQTKPICNSTEDINKILLPVTYSVVLAVGLPLNLIAMIAILFWIKHWSPITVYMINLFVCDTLYILTLPFLIYYYVVKKNWPFTEGFCKLIRFLFYTNLYGSILFLCCINVHRFIVVCHPVRSMGWFNTRRASYVSALVWVVVLCFQTPVLYFSRTVTNGTICKDTTTNDLFKQFLQYSSVVSVFFFVIPFILVIVCNSLMVQRLIQPNAVGRTSQHSKQKSIRMITIVLIVFIVCFLPFHLTRTFHHYSRHFGLNCSLREAFRMAYKVSRPLACINCCIDPILYFMAGQGFRRSIPKKIKQQVQKSDEDKGLSNSQSD</sequence>
<feature type="domain" description="G-protein coupled receptors family 1 profile" evidence="15">
    <location>
        <begin position="43"/>
        <end position="295"/>
    </location>
</feature>
<evidence type="ECO:0000256" key="13">
    <source>
        <dbReference type="RuleBase" id="RU000688"/>
    </source>
</evidence>
<organism evidence="16 17">
    <name type="scientific">Silurus asotus</name>
    <name type="common">Amur catfish</name>
    <name type="synonym">Parasilurus asotus</name>
    <dbReference type="NCBI Taxonomy" id="30991"/>
    <lineage>
        <taxon>Eukaryota</taxon>
        <taxon>Metazoa</taxon>
        <taxon>Chordata</taxon>
        <taxon>Craniata</taxon>
        <taxon>Vertebrata</taxon>
        <taxon>Euteleostomi</taxon>
        <taxon>Actinopterygii</taxon>
        <taxon>Neopterygii</taxon>
        <taxon>Teleostei</taxon>
        <taxon>Ostariophysi</taxon>
        <taxon>Siluriformes</taxon>
        <taxon>Siluridae</taxon>
        <taxon>Silurus</taxon>
    </lineage>
</organism>
<keyword evidence="9 14" id="KW-0472">Membrane</keyword>
<feature type="transmembrane region" description="Helical" evidence="14">
    <location>
        <begin position="494"/>
        <end position="521"/>
    </location>
</feature>
<dbReference type="GO" id="GO:0045030">
    <property type="term" value="F:G protein-coupled UTP receptor activity"/>
    <property type="evidence" value="ECO:0007669"/>
    <property type="project" value="TreeGrafter"/>
</dbReference>
<feature type="transmembrane region" description="Helical" evidence="14">
    <location>
        <begin position="106"/>
        <end position="126"/>
    </location>
</feature>
<dbReference type="PRINTS" id="PR01157">
    <property type="entry name" value="P2YPURNOCPTR"/>
</dbReference>
<comment type="subcellular location">
    <subcellularLocation>
        <location evidence="1">Cell membrane</location>
        <topology evidence="1">Multi-pass membrane protein</topology>
    </subcellularLocation>
</comment>
<evidence type="ECO:0000256" key="11">
    <source>
        <dbReference type="ARBA" id="ARBA00023170"/>
    </source>
</evidence>
<dbReference type="Pfam" id="PF00001">
    <property type="entry name" value="7tm_1"/>
    <property type="match status" value="2"/>
</dbReference>
<dbReference type="GO" id="GO:0005886">
    <property type="term" value="C:plasma membrane"/>
    <property type="evidence" value="ECO:0007669"/>
    <property type="project" value="UniProtKB-SubCell"/>
</dbReference>
<dbReference type="AlphaFoldDB" id="A0AAD5FUI7"/>
<keyword evidence="5" id="KW-0391">Immunity</keyword>
<dbReference type="GO" id="GO:0031686">
    <property type="term" value="F:A1 adenosine receptor binding"/>
    <property type="evidence" value="ECO:0007669"/>
    <property type="project" value="TreeGrafter"/>
</dbReference>
<keyword evidence="11 13" id="KW-0675">Receptor</keyword>
<keyword evidence="12 13" id="KW-0807">Transducer</keyword>
<dbReference type="PRINTS" id="PR00237">
    <property type="entry name" value="GPCRRHODOPSN"/>
</dbReference>
<dbReference type="Proteomes" id="UP001205998">
    <property type="component" value="Unassembled WGS sequence"/>
</dbReference>
<feature type="transmembrane region" description="Helical" evidence="14">
    <location>
        <begin position="184"/>
        <end position="211"/>
    </location>
</feature>
<evidence type="ECO:0000256" key="12">
    <source>
        <dbReference type="ARBA" id="ARBA00023224"/>
    </source>
</evidence>
<dbReference type="FunFam" id="1.20.1070.10:FF:000017">
    <property type="entry name" value="lysophosphatidic acid receptor 4"/>
    <property type="match status" value="2"/>
</dbReference>
<comment type="similarity">
    <text evidence="13">Belongs to the G-protein coupled receptor 1 family.</text>
</comment>
<keyword evidence="3" id="KW-1003">Cell membrane</keyword>
<name>A0AAD5FUI7_SILAS</name>
<feature type="transmembrane region" description="Helical" evidence="14">
    <location>
        <begin position="232"/>
        <end position="252"/>
    </location>
</feature>
<keyword evidence="8" id="KW-1064">Adaptive immunity</keyword>
<evidence type="ECO:0000256" key="2">
    <source>
        <dbReference type="ARBA" id="ARBA00021855"/>
    </source>
</evidence>
<protein>
    <recommendedName>
        <fullName evidence="2">P2Y purinoceptor 2</fullName>
    </recommendedName>
</protein>
<keyword evidence="17" id="KW-1185">Reference proteome</keyword>
<evidence type="ECO:0000256" key="9">
    <source>
        <dbReference type="ARBA" id="ARBA00023136"/>
    </source>
</evidence>
<evidence type="ECO:0000256" key="10">
    <source>
        <dbReference type="ARBA" id="ARBA00023157"/>
    </source>
</evidence>